<name>A0ACB7Y9C5_9ERIC</name>
<comment type="caution">
    <text evidence="1">The sequence shown here is derived from an EMBL/GenBank/DDBJ whole genome shotgun (WGS) entry which is preliminary data.</text>
</comment>
<accession>A0ACB7Y9C5</accession>
<gene>
    <name evidence="1" type="ORF">Vadar_028353</name>
</gene>
<keyword evidence="2" id="KW-1185">Reference proteome</keyword>
<proteinExistence type="predicted"/>
<sequence>MESLSRPFQRKKLSNAKSSSSYGAAYDGVFAGGAAGEPKFGAQPPASSRIEDYGEIFGRSRAASSIPILDVSALDGPKVSASKLDYSVIFGGSGDGDLGVSYEEMFAKPKECRNFYTGAKPPAKALPHSDGSDQVNRNRVEAFQNDAANQSFEGVKQFNMSYHKSSQRNNDGINGTTRITQLGAVPGFTCFIEENPPLQKPSPQKKEGDKYVPPPKVNATSPPRVYANAAKTHSSDGTGKFESQSSSYNFYSVEKSFGANESRTHSSKMSSLSSVSANLMSNKSVPKRSTDSNSKVPKSDASRAGPGYGSPSFSDEELDANSAAAASAAALKKAIETAQASIRIARDFMERKKDGTHRFSKPSSKDGVDISNRRKDKVTIAQARFTENAKEMSQDDDIVFQVFSKSEREKARRSGKVAPDLKQTEEISIIKEVVRERNGNKLETDEACGALRQISGVGNRSECRTPTLSSEHAGGRNKSFESIYTHECGRKEMETEKEILKQPDGSGKKVYEEARKLADVEVKLFSLTATRDLEQHIDRLDAVQEVQEKEDNEKRGVAQVDEETKEKQKASNAQEKSEELEEFFEPKENEEFESPGEKANNNEAGLHEGHECMENGQKLEDIFVEEQNEELSEEFFDLKEIEEFESQGVKVNNNEEGLGEALVCLENQRKLEDICVEEENENWDHQENEEFESQGVKANNNEEGLDEPEGCMENERKQEDIFGEGQNELSEEFLDLKENEEFDSEGVKANNNKEQHYEAQECMENEKKLEDILDKEQNNKLLDDIREEESGNELRENCEQNKVDKGLQSSGLWVGYEGAVEVESIEKKQHDSHEGDDKESFDKSHEPDITDQRFSDTFDGEGRKEKQDDEGAVEVESIEKKQHDAHEGDDRESFDESHEQDISEERFSDTSDGEESEEKQDDDSDLSVKESILVDEDEDTENIQRETEGNETTKVYQELVVETMNLDASINAKSEAAESVSESEEVHRDNQDDNDLYFEENERISDVTESSGEFTWDGLEAAEMAHEVGEKENCNSGGLVGDATEHIEMANNMQDGSEALLFNHSPENIGLTDTSYEAKQPDQNEKESGLTSSVGSGIKISACDSSVEGEKEVDEKIVADLEEAKSNFDAVHVRRVRKQWFETGKKIEPSQPPSVFEGEEKTIGIDEEIKTHPITDEVAKGKIIDEVAKGNLDAAHERRVRKQWFETGKKTEPSQPPSLFKGEDKTMRKDEEIKTNPVTEKNVDNLAKTHTVQEKETKEIERKEVKKEPLRKVDEAKKREREREKDRMAVERAIREARERAFAEARERAERAAVERATAEVRKRVMAEAREKVDKAAATKSSAEKASMEAKLRAERAAVERATMEARERALEKALSQKPPSGTREQAERYVAEKVSGVSRESGTRQNFSSPDKKLDESNGESAERRKARLERNQRTMERAAKALAEKNKRDILAQKEQAERNRYAETLDAEVKRWSSGKEGNLRALLSTLQYVLGPNSGWQPVSLTEIITTNAVKKAYRKATLHVHPDKLQQRGATIQQKYICEKVFDLLKAAWNKFNSEER</sequence>
<evidence type="ECO:0000313" key="2">
    <source>
        <dbReference type="Proteomes" id="UP000828048"/>
    </source>
</evidence>
<protein>
    <submittedName>
        <fullName evidence="1">Uncharacterized protein</fullName>
    </submittedName>
</protein>
<reference evidence="1 2" key="1">
    <citation type="journal article" date="2021" name="Hortic Res">
        <title>High-quality reference genome and annotation aids understanding of berry development for evergreen blueberry (Vaccinium darrowii).</title>
        <authorList>
            <person name="Yu J."/>
            <person name="Hulse-Kemp A.M."/>
            <person name="Babiker E."/>
            <person name="Staton M."/>
        </authorList>
    </citation>
    <scope>NUCLEOTIDE SEQUENCE [LARGE SCALE GENOMIC DNA]</scope>
    <source>
        <strain evidence="2">cv. NJ 8807/NJ 8810</strain>
        <tissue evidence="1">Young leaf</tissue>
    </source>
</reference>
<dbReference type="EMBL" id="CM037157">
    <property type="protein sequence ID" value="KAH7850131.1"/>
    <property type="molecule type" value="Genomic_DNA"/>
</dbReference>
<organism evidence="1 2">
    <name type="scientific">Vaccinium darrowii</name>
    <dbReference type="NCBI Taxonomy" id="229202"/>
    <lineage>
        <taxon>Eukaryota</taxon>
        <taxon>Viridiplantae</taxon>
        <taxon>Streptophyta</taxon>
        <taxon>Embryophyta</taxon>
        <taxon>Tracheophyta</taxon>
        <taxon>Spermatophyta</taxon>
        <taxon>Magnoliopsida</taxon>
        <taxon>eudicotyledons</taxon>
        <taxon>Gunneridae</taxon>
        <taxon>Pentapetalae</taxon>
        <taxon>asterids</taxon>
        <taxon>Ericales</taxon>
        <taxon>Ericaceae</taxon>
        <taxon>Vaccinioideae</taxon>
        <taxon>Vaccinieae</taxon>
        <taxon>Vaccinium</taxon>
    </lineage>
</organism>
<dbReference type="Proteomes" id="UP000828048">
    <property type="component" value="Chromosome 7"/>
</dbReference>
<evidence type="ECO:0000313" key="1">
    <source>
        <dbReference type="EMBL" id="KAH7850131.1"/>
    </source>
</evidence>